<evidence type="ECO:0000313" key="2">
    <source>
        <dbReference type="EMBL" id="PAU46008.1"/>
    </source>
</evidence>
<protein>
    <submittedName>
        <fullName evidence="2">Protease</fullName>
    </submittedName>
</protein>
<dbReference type="InterPro" id="IPR001478">
    <property type="entry name" value="PDZ"/>
</dbReference>
<evidence type="ECO:0000259" key="1">
    <source>
        <dbReference type="PROSITE" id="PS50106"/>
    </source>
</evidence>
<sequence length="72" mass="7430">NAAAVTPGGPADKAGLKPGDVITKLDGTAIDSGPTLISEIWTHRPGDKVTLTYTRDGKQATTEVVLGERKGD</sequence>
<dbReference type="EMBL" id="NSJV01000507">
    <property type="protein sequence ID" value="PAU46008.1"/>
    <property type="molecule type" value="Genomic_DNA"/>
</dbReference>
<name>A0A2A2D0L8_9ACTN</name>
<dbReference type="Gene3D" id="2.30.42.10">
    <property type="match status" value="1"/>
</dbReference>
<keyword evidence="2" id="KW-0645">Protease</keyword>
<dbReference type="GO" id="GO:0008233">
    <property type="term" value="F:peptidase activity"/>
    <property type="evidence" value="ECO:0007669"/>
    <property type="project" value="UniProtKB-KW"/>
</dbReference>
<dbReference type="Proteomes" id="UP000218944">
    <property type="component" value="Unassembled WGS sequence"/>
</dbReference>
<dbReference type="SUPFAM" id="SSF50156">
    <property type="entry name" value="PDZ domain-like"/>
    <property type="match status" value="1"/>
</dbReference>
<accession>A0A2A2D0L8</accession>
<keyword evidence="3" id="KW-1185">Reference proteome</keyword>
<dbReference type="RefSeq" id="WP_143593384.1">
    <property type="nucleotide sequence ID" value="NZ_NSJV01000507.1"/>
</dbReference>
<evidence type="ECO:0000313" key="3">
    <source>
        <dbReference type="Proteomes" id="UP000218944"/>
    </source>
</evidence>
<proteinExistence type="predicted"/>
<dbReference type="PROSITE" id="PS50106">
    <property type="entry name" value="PDZ"/>
    <property type="match status" value="1"/>
</dbReference>
<feature type="non-terminal residue" evidence="2">
    <location>
        <position position="1"/>
    </location>
</feature>
<dbReference type="GO" id="GO:0006508">
    <property type="term" value="P:proteolysis"/>
    <property type="evidence" value="ECO:0007669"/>
    <property type="project" value="UniProtKB-KW"/>
</dbReference>
<dbReference type="InterPro" id="IPR036034">
    <property type="entry name" value="PDZ_sf"/>
</dbReference>
<feature type="domain" description="PDZ" evidence="1">
    <location>
        <begin position="1"/>
        <end position="57"/>
    </location>
</feature>
<comment type="caution">
    <text evidence="2">The sequence shown here is derived from an EMBL/GenBank/DDBJ whole genome shotgun (WGS) entry which is preliminary data.</text>
</comment>
<keyword evidence="2" id="KW-0378">Hydrolase</keyword>
<organism evidence="2 3">
    <name type="scientific">Streptomyces albireticuli</name>
    <dbReference type="NCBI Taxonomy" id="1940"/>
    <lineage>
        <taxon>Bacteria</taxon>
        <taxon>Bacillati</taxon>
        <taxon>Actinomycetota</taxon>
        <taxon>Actinomycetes</taxon>
        <taxon>Kitasatosporales</taxon>
        <taxon>Streptomycetaceae</taxon>
        <taxon>Streptomyces</taxon>
    </lineage>
</organism>
<dbReference type="AlphaFoldDB" id="A0A2A2D0L8"/>
<reference evidence="2 3" key="1">
    <citation type="submission" date="2017-08" db="EMBL/GenBank/DDBJ databases">
        <title>Genome sequence of Streptomyces albireticuli NRRL B-1670.</title>
        <authorList>
            <person name="Graham D.E."/>
            <person name="Mahan K.M."/>
            <person name="Klingeman D.M."/>
            <person name="Hettich R.L."/>
            <person name="Parry R.J."/>
            <person name="Spain J.C."/>
        </authorList>
    </citation>
    <scope>NUCLEOTIDE SEQUENCE [LARGE SCALE GENOMIC DNA]</scope>
    <source>
        <strain evidence="2 3">NRRL B-1670</strain>
    </source>
</reference>
<dbReference type="Pfam" id="PF13180">
    <property type="entry name" value="PDZ_2"/>
    <property type="match status" value="1"/>
</dbReference>
<gene>
    <name evidence="2" type="ORF">CK936_26410</name>
</gene>